<keyword evidence="4" id="KW-0808">Transferase</keyword>
<evidence type="ECO:0000259" key="14">
    <source>
        <dbReference type="PROSITE" id="PS50089"/>
    </source>
</evidence>
<feature type="transmembrane region" description="Helical" evidence="13">
    <location>
        <begin position="47"/>
        <end position="80"/>
    </location>
</feature>
<feature type="domain" description="RING-type" evidence="14">
    <location>
        <begin position="151"/>
        <end position="192"/>
    </location>
</feature>
<evidence type="ECO:0000313" key="15">
    <source>
        <dbReference type="EMBL" id="KAJ4760238.1"/>
    </source>
</evidence>
<keyword evidence="11 13" id="KW-0472">Membrane</keyword>
<comment type="caution">
    <text evidence="15">The sequence shown here is derived from an EMBL/GenBank/DDBJ whole genome shotgun (WGS) entry which is preliminary data.</text>
</comment>
<evidence type="ECO:0000256" key="3">
    <source>
        <dbReference type="ARBA" id="ARBA00012483"/>
    </source>
</evidence>
<organism evidence="15 16">
    <name type="scientific">Rhynchospora pubera</name>
    <dbReference type="NCBI Taxonomy" id="906938"/>
    <lineage>
        <taxon>Eukaryota</taxon>
        <taxon>Viridiplantae</taxon>
        <taxon>Streptophyta</taxon>
        <taxon>Embryophyta</taxon>
        <taxon>Tracheophyta</taxon>
        <taxon>Spermatophyta</taxon>
        <taxon>Magnoliopsida</taxon>
        <taxon>Liliopsida</taxon>
        <taxon>Poales</taxon>
        <taxon>Cyperaceae</taxon>
        <taxon>Cyperoideae</taxon>
        <taxon>Rhynchosporeae</taxon>
        <taxon>Rhynchospora</taxon>
    </lineage>
</organism>
<comment type="catalytic activity">
    <reaction evidence="1">
        <text>S-ubiquitinyl-[E2 ubiquitin-conjugating enzyme]-L-cysteine + [acceptor protein]-L-lysine = [E2 ubiquitin-conjugating enzyme]-L-cysteine + N(6)-ubiquitinyl-[acceptor protein]-L-lysine.</text>
        <dbReference type="EC" id="2.3.2.27"/>
    </reaction>
</comment>
<dbReference type="GO" id="GO:0000325">
    <property type="term" value="C:plant-type vacuole"/>
    <property type="evidence" value="ECO:0007669"/>
    <property type="project" value="TreeGrafter"/>
</dbReference>
<keyword evidence="16" id="KW-1185">Reference proteome</keyword>
<evidence type="ECO:0000256" key="13">
    <source>
        <dbReference type="SAM" id="Phobius"/>
    </source>
</evidence>
<gene>
    <name evidence="15" type="ORF">LUZ62_070613</name>
</gene>
<dbReference type="InterPro" id="IPR013083">
    <property type="entry name" value="Znf_RING/FYVE/PHD"/>
</dbReference>
<dbReference type="GO" id="GO:0016020">
    <property type="term" value="C:membrane"/>
    <property type="evidence" value="ECO:0007669"/>
    <property type="project" value="UniProtKB-SubCell"/>
</dbReference>
<evidence type="ECO:0000256" key="1">
    <source>
        <dbReference type="ARBA" id="ARBA00000900"/>
    </source>
</evidence>
<reference evidence="15" key="1">
    <citation type="submission" date="2022-08" db="EMBL/GenBank/DDBJ databases">
        <authorList>
            <person name="Marques A."/>
        </authorList>
    </citation>
    <scope>NUCLEOTIDE SEQUENCE</scope>
    <source>
        <strain evidence="15">RhyPub2mFocal</strain>
        <tissue evidence="15">Leaves</tissue>
    </source>
</reference>
<keyword evidence="8" id="KW-0833">Ubl conjugation pathway</keyword>
<dbReference type="Pfam" id="PF13639">
    <property type="entry name" value="zf-RING_2"/>
    <property type="match status" value="1"/>
</dbReference>
<evidence type="ECO:0000256" key="8">
    <source>
        <dbReference type="ARBA" id="ARBA00022786"/>
    </source>
</evidence>
<name>A0AAV8D1Q9_9POAL</name>
<dbReference type="AlphaFoldDB" id="A0AAV8D1Q9"/>
<dbReference type="PANTHER" id="PTHR45977:SF11">
    <property type="entry name" value="E3 UBIQUITIN PROTEIN LIGASE RIE1"/>
    <property type="match status" value="1"/>
</dbReference>
<dbReference type="PANTHER" id="PTHR45977">
    <property type="entry name" value="TARGET OF ERK KINASE MPK-1"/>
    <property type="match status" value="1"/>
</dbReference>
<dbReference type="InterPro" id="IPR001841">
    <property type="entry name" value="Znf_RING"/>
</dbReference>
<dbReference type="SMART" id="SM00184">
    <property type="entry name" value="RING"/>
    <property type="match status" value="1"/>
</dbReference>
<dbReference type="GO" id="GO:0061630">
    <property type="term" value="F:ubiquitin protein ligase activity"/>
    <property type="evidence" value="ECO:0007669"/>
    <property type="project" value="UniProtKB-EC"/>
</dbReference>
<evidence type="ECO:0000256" key="12">
    <source>
        <dbReference type="PROSITE-ProRule" id="PRU00175"/>
    </source>
</evidence>
<keyword evidence="5 13" id="KW-0812">Transmembrane</keyword>
<proteinExistence type="predicted"/>
<dbReference type="EMBL" id="JAMFTS010000004">
    <property type="protein sequence ID" value="KAJ4760238.1"/>
    <property type="molecule type" value="Genomic_DNA"/>
</dbReference>
<accession>A0AAV8D1Q9</accession>
<evidence type="ECO:0000256" key="10">
    <source>
        <dbReference type="ARBA" id="ARBA00022989"/>
    </source>
</evidence>
<comment type="subcellular location">
    <subcellularLocation>
        <location evidence="2">Membrane</location>
        <topology evidence="2">Multi-pass membrane protein</topology>
    </subcellularLocation>
</comment>
<dbReference type="GO" id="GO:0008270">
    <property type="term" value="F:zinc ion binding"/>
    <property type="evidence" value="ECO:0007669"/>
    <property type="project" value="UniProtKB-KW"/>
</dbReference>
<keyword evidence="7 12" id="KW-0863">Zinc-finger</keyword>
<evidence type="ECO:0000256" key="4">
    <source>
        <dbReference type="ARBA" id="ARBA00022679"/>
    </source>
</evidence>
<dbReference type="GO" id="GO:0016567">
    <property type="term" value="P:protein ubiquitination"/>
    <property type="evidence" value="ECO:0007669"/>
    <property type="project" value="TreeGrafter"/>
</dbReference>
<keyword evidence="9" id="KW-0862">Zinc</keyword>
<protein>
    <recommendedName>
        <fullName evidence="3">RING-type E3 ubiquitin transferase</fullName>
        <ecNumber evidence="3">2.3.2.27</ecNumber>
    </recommendedName>
</protein>
<evidence type="ECO:0000256" key="9">
    <source>
        <dbReference type="ARBA" id="ARBA00022833"/>
    </source>
</evidence>
<evidence type="ECO:0000256" key="2">
    <source>
        <dbReference type="ARBA" id="ARBA00004141"/>
    </source>
</evidence>
<keyword evidence="10 13" id="KW-1133">Transmembrane helix</keyword>
<keyword evidence="6" id="KW-0479">Metal-binding</keyword>
<dbReference type="Proteomes" id="UP001140206">
    <property type="component" value="Chromosome 4"/>
</dbReference>
<dbReference type="GO" id="GO:0006511">
    <property type="term" value="P:ubiquitin-dependent protein catabolic process"/>
    <property type="evidence" value="ECO:0007669"/>
    <property type="project" value="TreeGrafter"/>
</dbReference>
<dbReference type="EC" id="2.3.2.27" evidence="3"/>
<dbReference type="SUPFAM" id="SSF57850">
    <property type="entry name" value="RING/U-box"/>
    <property type="match status" value="1"/>
</dbReference>
<dbReference type="Gene3D" id="3.30.40.10">
    <property type="entry name" value="Zinc/RING finger domain, C3HC4 (zinc finger)"/>
    <property type="match status" value="1"/>
</dbReference>
<dbReference type="PROSITE" id="PS50089">
    <property type="entry name" value="ZF_RING_2"/>
    <property type="match status" value="1"/>
</dbReference>
<evidence type="ECO:0000256" key="5">
    <source>
        <dbReference type="ARBA" id="ARBA00022692"/>
    </source>
</evidence>
<evidence type="ECO:0000256" key="11">
    <source>
        <dbReference type="ARBA" id="ARBA00023136"/>
    </source>
</evidence>
<evidence type="ECO:0000256" key="7">
    <source>
        <dbReference type="ARBA" id="ARBA00022771"/>
    </source>
</evidence>
<evidence type="ECO:0000313" key="16">
    <source>
        <dbReference type="Proteomes" id="UP001140206"/>
    </source>
</evidence>
<sequence>MSHCNLFFHRLLQWWASFYNLTCFMWWTTGVYWVISGGQELIENASILYWCSCFLLAWDCICVVSFVAIICSIILSFAWCLPSFYDIMHLVASEDDVASDTNIIIRLAKYRYTEASTRSSTVGKGTMIPIASKTGTMTSPKRVILHEDAKCCICLAAYKEGTVLHALPCKHHFHSGCIIKWLRIKAICPLCKFNIQAMGNYGV</sequence>
<feature type="transmembrane region" description="Helical" evidence="13">
    <location>
        <begin position="12"/>
        <end position="35"/>
    </location>
</feature>
<evidence type="ECO:0000256" key="6">
    <source>
        <dbReference type="ARBA" id="ARBA00022723"/>
    </source>
</evidence>